<evidence type="ECO:0000256" key="4">
    <source>
        <dbReference type="ARBA" id="ARBA00022824"/>
    </source>
</evidence>
<feature type="compositionally biased region" description="Acidic residues" evidence="8">
    <location>
        <begin position="220"/>
        <end position="232"/>
    </location>
</feature>
<dbReference type="GO" id="GO:0006950">
    <property type="term" value="P:response to stress"/>
    <property type="evidence" value="ECO:0007669"/>
    <property type="project" value="UniProtKB-ARBA"/>
</dbReference>
<evidence type="ECO:0000313" key="10">
    <source>
        <dbReference type="RefSeq" id="XP_017022228.1"/>
    </source>
</evidence>
<dbReference type="RefSeq" id="XP_017022228.1">
    <property type="nucleotide sequence ID" value="XM_017166739.3"/>
</dbReference>
<keyword evidence="3 7" id="KW-0812">Transmembrane</keyword>
<protein>
    <recommendedName>
        <fullName evidence="7">Derlin</fullName>
    </recommendedName>
</protein>
<accession>A0A6P4II31</accession>
<dbReference type="AlphaFoldDB" id="A0A6P4II31"/>
<dbReference type="Proteomes" id="UP001652661">
    <property type="component" value="Chromosome 2L"/>
</dbReference>
<gene>
    <name evidence="10" type="primary">LOC108074616</name>
</gene>
<dbReference type="SUPFAM" id="SSF144091">
    <property type="entry name" value="Rhomboid-like"/>
    <property type="match status" value="1"/>
</dbReference>
<dbReference type="InterPro" id="IPR007599">
    <property type="entry name" value="DER1"/>
</dbReference>
<keyword evidence="9" id="KW-1185">Reference proteome</keyword>
<keyword evidence="4 7" id="KW-0256">Endoplasmic reticulum</keyword>
<sequence>MLSWYYSLPRLTRYWFTTTVVVSCLVGLFDIVPIERMQLDWSMLFYRKEWWRCLTSIVAFPINSVKFFRFPLYCHYLVRYSAMLENQFEKSPAAYLYLLIIVAVLANVAGILLTITNLMKVSVMAVVYIACRLQPDVNVNLFGTQFKSLHLPLLLVVLDYFIFYSLEALTGIWIGDLYYNLKFQYPNLLDTPHILKSFLPDVPHFSGAGEPSGSRAAAESDPEPFPDSEMFGEDLPSNTPDAHDDLSGVDEPSSESGAAAESNPEQGNNPVKQRRLTSRNLH</sequence>
<comment type="function">
    <text evidence="7">May be involved in the degradation of misfolded endoplasmic reticulum (ER) luminal proteins.</text>
</comment>
<organism evidence="9 10">
    <name type="scientific">Drosophila kikkawai</name>
    <name type="common">Fruit fly</name>
    <dbReference type="NCBI Taxonomy" id="30033"/>
    <lineage>
        <taxon>Eukaryota</taxon>
        <taxon>Metazoa</taxon>
        <taxon>Ecdysozoa</taxon>
        <taxon>Arthropoda</taxon>
        <taxon>Hexapoda</taxon>
        <taxon>Insecta</taxon>
        <taxon>Pterygota</taxon>
        <taxon>Neoptera</taxon>
        <taxon>Endopterygota</taxon>
        <taxon>Diptera</taxon>
        <taxon>Brachycera</taxon>
        <taxon>Muscomorpha</taxon>
        <taxon>Ephydroidea</taxon>
        <taxon>Drosophilidae</taxon>
        <taxon>Drosophila</taxon>
        <taxon>Sophophora</taxon>
    </lineage>
</organism>
<dbReference type="Pfam" id="PF04511">
    <property type="entry name" value="DER1"/>
    <property type="match status" value="1"/>
</dbReference>
<keyword evidence="5 7" id="KW-1133">Transmembrane helix</keyword>
<feature type="transmembrane region" description="Helical" evidence="7">
    <location>
        <begin position="53"/>
        <end position="73"/>
    </location>
</feature>
<feature type="transmembrane region" description="Helical" evidence="7">
    <location>
        <begin position="12"/>
        <end position="32"/>
    </location>
</feature>
<comment type="subcellular location">
    <subcellularLocation>
        <location evidence="1 7">Endoplasmic reticulum membrane</location>
        <topology evidence="1 7">Multi-pass membrane protein</topology>
    </subcellularLocation>
</comment>
<evidence type="ECO:0000256" key="7">
    <source>
        <dbReference type="RuleBase" id="RU363059"/>
    </source>
</evidence>
<evidence type="ECO:0000256" key="3">
    <source>
        <dbReference type="ARBA" id="ARBA00022692"/>
    </source>
</evidence>
<feature type="transmembrane region" description="Helical" evidence="7">
    <location>
        <begin position="151"/>
        <end position="174"/>
    </location>
</feature>
<proteinExistence type="inferred from homology"/>
<feature type="region of interest" description="Disordered" evidence="8">
    <location>
        <begin position="208"/>
        <end position="282"/>
    </location>
</feature>
<evidence type="ECO:0000256" key="2">
    <source>
        <dbReference type="ARBA" id="ARBA00008917"/>
    </source>
</evidence>
<reference evidence="9" key="1">
    <citation type="submission" date="2025-05" db="UniProtKB">
        <authorList>
            <consortium name="RefSeq"/>
        </authorList>
    </citation>
    <scope>NUCLEOTIDE SEQUENCE [LARGE SCALE GENOMIC DNA]</scope>
    <source>
        <strain evidence="9">14028-0561.14</strain>
    </source>
</reference>
<dbReference type="PANTHER" id="PTHR11009">
    <property type="entry name" value="DER1-LIKE PROTEIN, DERLIN"/>
    <property type="match status" value="1"/>
</dbReference>
<evidence type="ECO:0000256" key="6">
    <source>
        <dbReference type="ARBA" id="ARBA00023136"/>
    </source>
</evidence>
<evidence type="ECO:0000313" key="9">
    <source>
        <dbReference type="Proteomes" id="UP001652661"/>
    </source>
</evidence>
<reference evidence="10" key="2">
    <citation type="submission" date="2025-08" db="UniProtKB">
        <authorList>
            <consortium name="RefSeq"/>
        </authorList>
    </citation>
    <scope>IDENTIFICATION</scope>
    <source>
        <strain evidence="10">14028-0561.14</strain>
        <tissue evidence="10">Whole fly</tissue>
    </source>
</reference>
<dbReference type="InterPro" id="IPR035952">
    <property type="entry name" value="Rhomboid-like_sf"/>
</dbReference>
<dbReference type="OrthoDB" id="19102at2759"/>
<name>A0A6P4II31_DROKI</name>
<comment type="similarity">
    <text evidence="2 7">Belongs to the derlin family.</text>
</comment>
<dbReference type="GO" id="GO:0005789">
    <property type="term" value="C:endoplasmic reticulum membrane"/>
    <property type="evidence" value="ECO:0007669"/>
    <property type="project" value="UniProtKB-SubCell"/>
</dbReference>
<keyword evidence="6 7" id="KW-0472">Membrane</keyword>
<evidence type="ECO:0000256" key="5">
    <source>
        <dbReference type="ARBA" id="ARBA00022989"/>
    </source>
</evidence>
<feature type="compositionally biased region" description="Low complexity" evidence="8">
    <location>
        <begin position="254"/>
        <end position="265"/>
    </location>
</feature>
<feature type="transmembrane region" description="Helical" evidence="7">
    <location>
        <begin position="93"/>
        <end position="115"/>
    </location>
</feature>
<feature type="compositionally biased region" description="Basic residues" evidence="8">
    <location>
        <begin position="272"/>
        <end position="282"/>
    </location>
</feature>
<dbReference type="GeneID" id="108074616"/>
<evidence type="ECO:0000256" key="1">
    <source>
        <dbReference type="ARBA" id="ARBA00004477"/>
    </source>
</evidence>
<evidence type="ECO:0000256" key="8">
    <source>
        <dbReference type="SAM" id="MobiDB-lite"/>
    </source>
</evidence>